<dbReference type="Proteomes" id="UP001497493">
    <property type="component" value="Chromosome"/>
</dbReference>
<dbReference type="EMBL" id="OZ026884">
    <property type="protein sequence ID" value="CAL1239289.1"/>
    <property type="molecule type" value="Genomic_DNA"/>
</dbReference>
<protein>
    <submittedName>
        <fullName evidence="4">Ubiquinone/menaquinone biosynthesis C-methylase UbiE</fullName>
    </submittedName>
</protein>
<dbReference type="Gene3D" id="3.40.50.150">
    <property type="entry name" value="Vaccinia Virus protein VP39"/>
    <property type="match status" value="1"/>
</dbReference>
<evidence type="ECO:0000259" key="3">
    <source>
        <dbReference type="Pfam" id="PF13649"/>
    </source>
</evidence>
<evidence type="ECO:0000313" key="4">
    <source>
        <dbReference type="EMBL" id="CAL1239289.1"/>
    </source>
</evidence>
<proteinExistence type="predicted"/>
<dbReference type="InterPro" id="IPR041698">
    <property type="entry name" value="Methyltransf_25"/>
</dbReference>
<gene>
    <name evidence="4" type="ORF">MECH1_V1_0513</name>
</gene>
<evidence type="ECO:0000256" key="2">
    <source>
        <dbReference type="ARBA" id="ARBA00022679"/>
    </source>
</evidence>
<name>A0ABM9NFB4_9GAMM</name>
<accession>A0ABM9NFB4</accession>
<keyword evidence="1" id="KW-0489">Methyltransferase</keyword>
<evidence type="ECO:0000256" key="1">
    <source>
        <dbReference type="ARBA" id="ARBA00022603"/>
    </source>
</evidence>
<dbReference type="CDD" id="cd02440">
    <property type="entry name" value="AdoMet_MTases"/>
    <property type="match status" value="1"/>
</dbReference>
<keyword evidence="2" id="KW-0808">Transferase</keyword>
<dbReference type="RefSeq" id="WP_348758866.1">
    <property type="nucleotide sequence ID" value="NZ_OZ026884.1"/>
</dbReference>
<dbReference type="InterPro" id="IPR029063">
    <property type="entry name" value="SAM-dependent_MTases_sf"/>
</dbReference>
<dbReference type="PANTHER" id="PTHR43861">
    <property type="entry name" value="TRANS-ACONITATE 2-METHYLTRANSFERASE-RELATED"/>
    <property type="match status" value="1"/>
</dbReference>
<dbReference type="PANTHER" id="PTHR43861:SF1">
    <property type="entry name" value="TRANS-ACONITATE 2-METHYLTRANSFERASE"/>
    <property type="match status" value="1"/>
</dbReference>
<keyword evidence="4" id="KW-0830">Ubiquinone</keyword>
<keyword evidence="5" id="KW-1185">Reference proteome</keyword>
<dbReference type="SUPFAM" id="SSF53335">
    <property type="entry name" value="S-adenosyl-L-methionine-dependent methyltransferases"/>
    <property type="match status" value="1"/>
</dbReference>
<evidence type="ECO:0000313" key="5">
    <source>
        <dbReference type="Proteomes" id="UP001497493"/>
    </source>
</evidence>
<reference evidence="4 5" key="1">
    <citation type="submission" date="2024-04" db="EMBL/GenBank/DDBJ databases">
        <authorList>
            <person name="Cremers G."/>
        </authorList>
    </citation>
    <scope>NUCLEOTIDE SEQUENCE [LARGE SCALE GENOMIC DNA]</scope>
    <source>
        <strain evidence="4">MeCH1-AG</strain>
    </source>
</reference>
<feature type="domain" description="Methyltransferase" evidence="3">
    <location>
        <begin position="49"/>
        <end position="144"/>
    </location>
</feature>
<dbReference type="Pfam" id="PF13649">
    <property type="entry name" value="Methyltransf_25"/>
    <property type="match status" value="1"/>
</dbReference>
<organism evidence="4 5">
    <name type="scientific">Candidatus Methylocalor cossyra</name>
    <dbReference type="NCBI Taxonomy" id="3108543"/>
    <lineage>
        <taxon>Bacteria</taxon>
        <taxon>Pseudomonadati</taxon>
        <taxon>Pseudomonadota</taxon>
        <taxon>Gammaproteobacteria</taxon>
        <taxon>Methylococcales</taxon>
        <taxon>Methylococcaceae</taxon>
        <taxon>Candidatus Methylocalor</taxon>
    </lineage>
</organism>
<sequence length="225" mass="24503">MLERMPEPELMDDEAQARAYAAADFSEPHERFVTLLRNAFPTGALAGTILDLGCGPADVTVRVAQALPACRIEGVDGAAAMLKLGRERVEAAGLSGRIRLVQGRLPGARLPSRGYDVVISNSLLHHLADPNVLWASIRRFGKPGAPVLVMDLRRPDSEAQLQQQVLQYAGEAPELLRRDFTNSLRAAYRPEEVRAQLKEAGLPGFEVRVVSDRHLLVAGRLPDSG</sequence>